<accession>A0A1I0U6G5</accession>
<dbReference type="Proteomes" id="UP000198836">
    <property type="component" value="Unassembled WGS sequence"/>
</dbReference>
<evidence type="ECO:0000313" key="5">
    <source>
        <dbReference type="Proteomes" id="UP000198836"/>
    </source>
</evidence>
<dbReference type="InterPro" id="IPR027385">
    <property type="entry name" value="Beta-barrel_OMP"/>
</dbReference>
<keyword evidence="1 2" id="KW-0732">Signal</keyword>
<gene>
    <name evidence="4" type="ORF">SAMN04488511_12326</name>
</gene>
<feature type="chain" id="PRO_5011566059" evidence="2">
    <location>
        <begin position="21"/>
        <end position="228"/>
    </location>
</feature>
<keyword evidence="5" id="KW-1185">Reference proteome</keyword>
<dbReference type="RefSeq" id="WP_090987761.1">
    <property type="nucleotide sequence ID" value="NZ_FOJM01000023.1"/>
</dbReference>
<evidence type="ECO:0000256" key="2">
    <source>
        <dbReference type="SAM" id="SignalP"/>
    </source>
</evidence>
<dbReference type="STRING" id="332999.SAMN04488511_12326"/>
<evidence type="ECO:0000313" key="4">
    <source>
        <dbReference type="EMBL" id="SFA59692.1"/>
    </source>
</evidence>
<name>A0A1I0U6G5_9SPHI</name>
<feature type="signal peptide" evidence="2">
    <location>
        <begin position="1"/>
        <end position="20"/>
    </location>
</feature>
<dbReference type="SUPFAM" id="SSF56925">
    <property type="entry name" value="OMPA-like"/>
    <property type="match status" value="1"/>
</dbReference>
<organism evidence="4 5">
    <name type="scientific">Pedobacter suwonensis</name>
    <dbReference type="NCBI Taxonomy" id="332999"/>
    <lineage>
        <taxon>Bacteria</taxon>
        <taxon>Pseudomonadati</taxon>
        <taxon>Bacteroidota</taxon>
        <taxon>Sphingobacteriia</taxon>
        <taxon>Sphingobacteriales</taxon>
        <taxon>Sphingobacteriaceae</taxon>
        <taxon>Pedobacter</taxon>
    </lineage>
</organism>
<dbReference type="Pfam" id="PF13505">
    <property type="entry name" value="OMP_b-brl"/>
    <property type="match status" value="1"/>
</dbReference>
<dbReference type="OrthoDB" id="945117at2"/>
<feature type="domain" description="Outer membrane protein beta-barrel" evidence="3">
    <location>
        <begin position="7"/>
        <end position="202"/>
    </location>
</feature>
<protein>
    <submittedName>
        <fullName evidence="4">Outer membrane protein beta-barrel domain-containing protein</fullName>
    </submittedName>
</protein>
<dbReference type="AlphaFoldDB" id="A0A1I0U6G5"/>
<sequence length="228" mass="24980">MKKQLLTLVAICAITIGANAQTEKGDNLIGGSIGFSHNKQEPLNSTNTFSTGNSKSYNIAPRFGHFFGKNLALGLQIGYGGNKAESQSTYFLGSGSPQFINSVSKSHSFNVVPYLRYYVDIVDKFKFFGQANVGMAFGKSTYNLMLSGNYVTETTHYKNTNYQASIDPGFAFFPTKKWAVELSFPLLAYSKQNIKDDGVNLNSQALSNETFIFGFSSFTPGIGVNLHF</sequence>
<proteinExistence type="predicted"/>
<evidence type="ECO:0000256" key="1">
    <source>
        <dbReference type="ARBA" id="ARBA00022729"/>
    </source>
</evidence>
<dbReference type="EMBL" id="FOJM01000023">
    <property type="protein sequence ID" value="SFA59692.1"/>
    <property type="molecule type" value="Genomic_DNA"/>
</dbReference>
<evidence type="ECO:0000259" key="3">
    <source>
        <dbReference type="Pfam" id="PF13505"/>
    </source>
</evidence>
<dbReference type="InterPro" id="IPR011250">
    <property type="entry name" value="OMP/PagP_B-barrel"/>
</dbReference>
<reference evidence="5" key="1">
    <citation type="submission" date="2016-10" db="EMBL/GenBank/DDBJ databases">
        <authorList>
            <person name="Varghese N."/>
            <person name="Submissions S."/>
        </authorList>
    </citation>
    <scope>NUCLEOTIDE SEQUENCE [LARGE SCALE GENOMIC DNA]</scope>
    <source>
        <strain evidence="5">DSM 18130</strain>
    </source>
</reference>